<feature type="transmembrane region" description="Helical" evidence="1">
    <location>
        <begin position="236"/>
        <end position="253"/>
    </location>
</feature>
<evidence type="ECO:0000313" key="2">
    <source>
        <dbReference type="EMBL" id="HIT97829.1"/>
    </source>
</evidence>
<feature type="transmembrane region" description="Helical" evidence="1">
    <location>
        <begin position="32"/>
        <end position="49"/>
    </location>
</feature>
<feature type="transmembrane region" description="Helical" evidence="1">
    <location>
        <begin position="56"/>
        <end position="76"/>
    </location>
</feature>
<dbReference type="Proteomes" id="UP000824161">
    <property type="component" value="Unassembled WGS sequence"/>
</dbReference>
<accession>A0A9D1H9P0</accession>
<gene>
    <name evidence="2" type="ORF">IAC44_03225</name>
</gene>
<comment type="caution">
    <text evidence="2">The sequence shown here is derived from an EMBL/GenBank/DDBJ whole genome shotgun (WGS) entry which is preliminary data.</text>
</comment>
<proteinExistence type="predicted"/>
<feature type="transmembrane region" description="Helical" evidence="1">
    <location>
        <begin position="205"/>
        <end position="224"/>
    </location>
</feature>
<evidence type="ECO:0000313" key="3">
    <source>
        <dbReference type="Proteomes" id="UP000824161"/>
    </source>
</evidence>
<feature type="transmembrane region" description="Helical" evidence="1">
    <location>
        <begin position="146"/>
        <end position="167"/>
    </location>
</feature>
<reference evidence="2" key="1">
    <citation type="submission" date="2020-10" db="EMBL/GenBank/DDBJ databases">
        <authorList>
            <person name="Gilroy R."/>
        </authorList>
    </citation>
    <scope>NUCLEOTIDE SEQUENCE</scope>
    <source>
        <strain evidence="2">1383</strain>
    </source>
</reference>
<dbReference type="EMBL" id="DVLY01000075">
    <property type="protein sequence ID" value="HIT97829.1"/>
    <property type="molecule type" value="Genomic_DNA"/>
</dbReference>
<reference evidence="2" key="2">
    <citation type="journal article" date="2021" name="PeerJ">
        <title>Extensive microbial diversity within the chicken gut microbiome revealed by metagenomics and culture.</title>
        <authorList>
            <person name="Gilroy R."/>
            <person name="Ravi A."/>
            <person name="Getino M."/>
            <person name="Pursley I."/>
            <person name="Horton D.L."/>
            <person name="Alikhan N.F."/>
            <person name="Baker D."/>
            <person name="Gharbi K."/>
            <person name="Hall N."/>
            <person name="Watson M."/>
            <person name="Adriaenssens E.M."/>
            <person name="Foster-Nyarko E."/>
            <person name="Jarju S."/>
            <person name="Secka A."/>
            <person name="Antonio M."/>
            <person name="Oren A."/>
            <person name="Chaudhuri R.R."/>
            <person name="La Ragione R."/>
            <person name="Hildebrand F."/>
            <person name="Pallen M.J."/>
        </authorList>
    </citation>
    <scope>NUCLEOTIDE SEQUENCE</scope>
    <source>
        <strain evidence="2">1383</strain>
    </source>
</reference>
<evidence type="ECO:0008006" key="4">
    <source>
        <dbReference type="Google" id="ProtNLM"/>
    </source>
</evidence>
<protein>
    <recommendedName>
        <fullName evidence="4">ZIP family metal transporter</fullName>
    </recommendedName>
</protein>
<dbReference type="AlphaFoldDB" id="A0A9D1H9P0"/>
<keyword evidence="1" id="KW-1133">Transmembrane helix</keyword>
<name>A0A9D1H9P0_9FLAO</name>
<keyword evidence="1" id="KW-0812">Transmembrane</keyword>
<sequence length="254" mass="27135">MDYLVLFLAVLLPVAMVDLARGRLTPGVMEAVSGFTGAFVLGVIVFHMLPEAYSGTYSAAWVGGCVLAGLLLQTVLEFFSRGIDHGHTHSRSAGHGEDRAHATDGSLTIGMFVSLFLHTFLESTPIVAGDAHGHGHLHEVAGEGSLSPLLVSIALHTIPMAIVLYMLLLRTVKSRTRAWLLMILFALSGPLGILAGAHWAFIHRYYYAALAVVVGILLHVSSVMMSDCQIGFHGRLRKLGVIALGFAAAAWIAL</sequence>
<keyword evidence="1" id="KW-0472">Membrane</keyword>
<evidence type="ECO:0000256" key="1">
    <source>
        <dbReference type="SAM" id="Phobius"/>
    </source>
</evidence>
<feature type="transmembrane region" description="Helical" evidence="1">
    <location>
        <begin position="179"/>
        <end position="199"/>
    </location>
</feature>
<organism evidence="2 3">
    <name type="scientific">Candidatus Merdimorpha stercoravium</name>
    <dbReference type="NCBI Taxonomy" id="2840863"/>
    <lineage>
        <taxon>Bacteria</taxon>
        <taxon>Pseudomonadati</taxon>
        <taxon>Bacteroidota</taxon>
        <taxon>Flavobacteriia</taxon>
        <taxon>Flavobacteriales</taxon>
        <taxon>Candidatus Merdimorpha</taxon>
    </lineage>
</organism>